<dbReference type="Pfam" id="PF01314">
    <property type="entry name" value="AFOR_C"/>
    <property type="match status" value="1"/>
</dbReference>
<dbReference type="InterPro" id="IPR036021">
    <property type="entry name" value="Tungsten_al_ferr_oxy-like_C"/>
</dbReference>
<keyword evidence="4" id="KW-0479">Metal-binding</keyword>
<dbReference type="GO" id="GO:0009055">
    <property type="term" value="F:electron transfer activity"/>
    <property type="evidence" value="ECO:0007669"/>
    <property type="project" value="InterPro"/>
</dbReference>
<gene>
    <name evidence="10" type="ORF">SAMN02745165_00742</name>
</gene>
<keyword evidence="5" id="KW-0560">Oxidoreductase</keyword>
<dbReference type="GO" id="GO:0016625">
    <property type="term" value="F:oxidoreductase activity, acting on the aldehyde or oxo group of donors, iron-sulfur protein as acceptor"/>
    <property type="evidence" value="ECO:0007669"/>
    <property type="project" value="InterPro"/>
</dbReference>
<dbReference type="GO" id="GO:0051539">
    <property type="term" value="F:4 iron, 4 sulfur cluster binding"/>
    <property type="evidence" value="ECO:0007669"/>
    <property type="project" value="UniProtKB-KW"/>
</dbReference>
<accession>A0A1M6DN34</accession>
<dbReference type="Gene3D" id="3.60.9.10">
    <property type="entry name" value="Aldehyde ferredoxin oxidoreductase, N-terminal domain"/>
    <property type="match status" value="1"/>
</dbReference>
<evidence type="ECO:0000256" key="8">
    <source>
        <dbReference type="ARBA" id="ARBA00049934"/>
    </source>
</evidence>
<dbReference type="InterPro" id="IPR051919">
    <property type="entry name" value="W-dependent_AOR"/>
</dbReference>
<evidence type="ECO:0000256" key="6">
    <source>
        <dbReference type="ARBA" id="ARBA00023004"/>
    </source>
</evidence>
<dbReference type="SUPFAM" id="SSF48310">
    <property type="entry name" value="Aldehyde ferredoxin oxidoreductase, C-terminal domains"/>
    <property type="match status" value="1"/>
</dbReference>
<dbReference type="Proteomes" id="UP000184171">
    <property type="component" value="Unassembled WGS sequence"/>
</dbReference>
<keyword evidence="7" id="KW-0411">Iron-sulfur</keyword>
<dbReference type="PANTHER" id="PTHR30038:SF7">
    <property type="entry name" value="TUNGSTEN-CONTAINING GLYCERALDEHYDE-3-PHOSPHATE:FERREDOXIN OXIDOREDUCTASE"/>
    <property type="match status" value="1"/>
</dbReference>
<dbReference type="Gene3D" id="1.10.569.10">
    <property type="entry name" value="Aldehyde Ferredoxin Oxidoreductase Protein, subunit A, domain 2"/>
    <property type="match status" value="1"/>
</dbReference>
<dbReference type="InterPro" id="IPR013983">
    <property type="entry name" value="Ald_Fedxn_OxRdtase_N"/>
</dbReference>
<dbReference type="SMART" id="SM00790">
    <property type="entry name" value="AFOR_N"/>
    <property type="match status" value="1"/>
</dbReference>
<proteinExistence type="inferred from homology"/>
<dbReference type="STRING" id="1122189.SAMN02745165_00742"/>
<dbReference type="PANTHER" id="PTHR30038">
    <property type="entry name" value="ALDEHYDE FERREDOXIN OXIDOREDUCTASE"/>
    <property type="match status" value="1"/>
</dbReference>
<reference evidence="10 11" key="1">
    <citation type="submission" date="2016-11" db="EMBL/GenBank/DDBJ databases">
        <authorList>
            <person name="Jaros S."/>
            <person name="Januszkiewicz K."/>
            <person name="Wedrychowicz H."/>
        </authorList>
    </citation>
    <scope>NUCLEOTIDE SEQUENCE [LARGE SCALE GENOMIC DNA]</scope>
    <source>
        <strain evidence="10 11">DSM 5091</strain>
    </source>
</reference>
<evidence type="ECO:0000259" key="9">
    <source>
        <dbReference type="SMART" id="SM00790"/>
    </source>
</evidence>
<comment type="cofactor">
    <cofactor evidence="8">
        <name>tungstopterin</name>
        <dbReference type="ChEBI" id="CHEBI:30402"/>
    </cofactor>
</comment>
<protein>
    <submittedName>
        <fullName evidence="10">Aldehyde:ferredoxin oxidoreductase</fullName>
    </submittedName>
</protein>
<sequence length="612" mass="67452">MKINTTTPATNPESIYYQRCTVNLSTGKMEFAEVPCRNLEDVLGGFGRSFQDLARRKIENAYCDENPLIVNTGLLTGSTAMTGLRTYFSGYSPIKGSKKGLPAAMWSTGSGKFGAKFKWTGLDELIFENRSDKPVYAVIKETESGPVVELKPADRLVGLGTHDKIMELQKEYPDAHFAAIGQAGENWQNNYMGAVALSTENQLKSKEDKCRFAGRGGMGSLMGYKNLLALVAQSTDKMAKPSELVKAANLNVIKGGGSARIQPISRGGGGGTWAAYDVLQEFHAVPVNNFRPQGNAIPEKLFRENVEKTHDVKIEACYRCGITCHNNIYEREADGSRGEFLAKFDYEPLNLLGTNIGIHEAGQAARLIQLGDNYGMDAISLGVTISYAMAYNERHPEAPILNGVNFGDYEKARELIIAAGEGRCPEIGKGSMRLSEETGETDYAYHVKGLEIAAYQPESNPGYAWAIAGGHMSMGTYGLLTREGKSDIDSWVQGITEDKLHIVGFDMIGLCKFFDIAKGIGTQMVVDCLKSEFDFEITAEEIRAAVRRAFLRGMALEFRQGYSKDEFRIPAEVYKNPNPNVKLPNITSPEFLTKLEERVWEIFEPELEGLLD</sequence>
<dbReference type="RefSeq" id="WP_072905709.1">
    <property type="nucleotide sequence ID" value="NZ_FQZT01000002.1"/>
</dbReference>
<dbReference type="InterPro" id="IPR013985">
    <property type="entry name" value="Ald_Fedxn_OxRdtase_dom3"/>
</dbReference>
<keyword evidence="3" id="KW-0004">4Fe-4S</keyword>
<keyword evidence="11" id="KW-1185">Reference proteome</keyword>
<dbReference type="EMBL" id="FQZT01000002">
    <property type="protein sequence ID" value="SHI74553.1"/>
    <property type="molecule type" value="Genomic_DNA"/>
</dbReference>
<evidence type="ECO:0000256" key="5">
    <source>
        <dbReference type="ARBA" id="ARBA00023002"/>
    </source>
</evidence>
<evidence type="ECO:0000256" key="2">
    <source>
        <dbReference type="ARBA" id="ARBA00011032"/>
    </source>
</evidence>
<name>A0A1M6DN34_MALRU</name>
<dbReference type="AlphaFoldDB" id="A0A1M6DN34"/>
<evidence type="ECO:0000256" key="4">
    <source>
        <dbReference type="ARBA" id="ARBA00022723"/>
    </source>
</evidence>
<feature type="domain" description="Aldehyde ferredoxin oxidoreductase N-terminal" evidence="9">
    <location>
        <begin position="17"/>
        <end position="236"/>
    </location>
</feature>
<keyword evidence="6" id="KW-0408">Iron</keyword>
<dbReference type="OrthoDB" id="5427843at2"/>
<comment type="cofactor">
    <cofactor evidence="1">
        <name>[4Fe-4S] cluster</name>
        <dbReference type="ChEBI" id="CHEBI:49883"/>
    </cofactor>
</comment>
<organism evidence="10 11">
    <name type="scientific">Malonomonas rubra DSM 5091</name>
    <dbReference type="NCBI Taxonomy" id="1122189"/>
    <lineage>
        <taxon>Bacteria</taxon>
        <taxon>Pseudomonadati</taxon>
        <taxon>Thermodesulfobacteriota</taxon>
        <taxon>Desulfuromonadia</taxon>
        <taxon>Desulfuromonadales</taxon>
        <taxon>Geopsychrobacteraceae</taxon>
        <taxon>Malonomonas</taxon>
    </lineage>
</organism>
<dbReference type="InterPro" id="IPR013984">
    <property type="entry name" value="Ald_Fedxn_OxRdtase_dom2"/>
</dbReference>
<dbReference type="Gene3D" id="1.10.599.10">
    <property type="entry name" value="Aldehyde Ferredoxin Oxidoreductase Protein, subunit A, domain 3"/>
    <property type="match status" value="1"/>
</dbReference>
<evidence type="ECO:0000256" key="7">
    <source>
        <dbReference type="ARBA" id="ARBA00023014"/>
    </source>
</evidence>
<evidence type="ECO:0000313" key="10">
    <source>
        <dbReference type="EMBL" id="SHI74553.1"/>
    </source>
</evidence>
<dbReference type="InterPro" id="IPR001203">
    <property type="entry name" value="OxRdtase_Ald_Fedxn_C"/>
</dbReference>
<evidence type="ECO:0000256" key="1">
    <source>
        <dbReference type="ARBA" id="ARBA00001966"/>
    </source>
</evidence>
<evidence type="ECO:0000313" key="11">
    <source>
        <dbReference type="Proteomes" id="UP000184171"/>
    </source>
</evidence>
<comment type="similarity">
    <text evidence="2">Belongs to the AOR/FOR family.</text>
</comment>
<dbReference type="GO" id="GO:0046872">
    <property type="term" value="F:metal ion binding"/>
    <property type="evidence" value="ECO:0007669"/>
    <property type="project" value="UniProtKB-KW"/>
</dbReference>
<dbReference type="SUPFAM" id="SSF56228">
    <property type="entry name" value="Aldehyde ferredoxin oxidoreductase, N-terminal domain"/>
    <property type="match status" value="1"/>
</dbReference>
<dbReference type="InterPro" id="IPR036503">
    <property type="entry name" value="Ald_Fedxn_OxRdtase_N_sf"/>
</dbReference>
<dbReference type="Pfam" id="PF02730">
    <property type="entry name" value="AFOR_N"/>
    <property type="match status" value="1"/>
</dbReference>
<evidence type="ECO:0000256" key="3">
    <source>
        <dbReference type="ARBA" id="ARBA00022485"/>
    </source>
</evidence>